<comment type="function">
    <text evidence="8">Part of the ABC transporter complex CysAWTP (TC 3.A.1.6.1) involved in sulfate/thiosulfate import. Probably responsible for the translocation of the substrate across the membrane.</text>
</comment>
<evidence type="ECO:0000313" key="11">
    <source>
        <dbReference type="EMBL" id="MDG3007463.1"/>
    </source>
</evidence>
<reference evidence="11 12" key="1">
    <citation type="submission" date="2023-03" db="EMBL/GenBank/DDBJ databases">
        <title>Paludisphaera mucosa sp. nov. a novel planctomycete from northern fen.</title>
        <authorList>
            <person name="Ivanova A."/>
        </authorList>
    </citation>
    <scope>NUCLEOTIDE SEQUENCE [LARGE SCALE GENOMIC DNA]</scope>
    <source>
        <strain evidence="11 12">Pla2</strain>
    </source>
</reference>
<evidence type="ECO:0000256" key="6">
    <source>
        <dbReference type="ARBA" id="ARBA00023032"/>
    </source>
</evidence>
<evidence type="ECO:0000256" key="2">
    <source>
        <dbReference type="ARBA" id="ARBA00011779"/>
    </source>
</evidence>
<feature type="transmembrane region" description="Helical" evidence="9">
    <location>
        <begin position="245"/>
        <end position="266"/>
    </location>
</feature>
<feature type="transmembrane region" description="Helical" evidence="9">
    <location>
        <begin position="140"/>
        <end position="159"/>
    </location>
</feature>
<dbReference type="InterPro" id="IPR005667">
    <property type="entry name" value="Sulph_transpt2"/>
</dbReference>
<dbReference type="NCBIfam" id="TIGR00969">
    <property type="entry name" value="3a0106s02"/>
    <property type="match status" value="1"/>
</dbReference>
<keyword evidence="7 9" id="KW-0472">Membrane</keyword>
<keyword evidence="3 9" id="KW-0813">Transport</keyword>
<evidence type="ECO:0000256" key="7">
    <source>
        <dbReference type="ARBA" id="ARBA00023136"/>
    </source>
</evidence>
<comment type="subcellular location">
    <subcellularLocation>
        <location evidence="1">Cell membrane</location>
        <topology evidence="1">Multi-pass membrane protein</topology>
    </subcellularLocation>
</comment>
<organism evidence="11 12">
    <name type="scientific">Paludisphaera mucosa</name>
    <dbReference type="NCBI Taxonomy" id="3030827"/>
    <lineage>
        <taxon>Bacteria</taxon>
        <taxon>Pseudomonadati</taxon>
        <taxon>Planctomycetota</taxon>
        <taxon>Planctomycetia</taxon>
        <taxon>Isosphaerales</taxon>
        <taxon>Isosphaeraceae</taxon>
        <taxon>Paludisphaera</taxon>
    </lineage>
</organism>
<keyword evidence="12" id="KW-1185">Reference proteome</keyword>
<proteinExistence type="inferred from homology"/>
<dbReference type="RefSeq" id="WP_277863742.1">
    <property type="nucleotide sequence ID" value="NZ_JARRAG010000002.1"/>
</dbReference>
<keyword evidence="5 9" id="KW-1133">Transmembrane helix</keyword>
<dbReference type="InterPro" id="IPR011865">
    <property type="entry name" value="CysT_permease"/>
</dbReference>
<name>A0ABT6FIQ7_9BACT</name>
<feature type="transmembrane region" description="Helical" evidence="9">
    <location>
        <begin position="98"/>
        <end position="120"/>
    </location>
</feature>
<evidence type="ECO:0000256" key="1">
    <source>
        <dbReference type="ARBA" id="ARBA00004651"/>
    </source>
</evidence>
<keyword evidence="4 9" id="KW-0812">Transmembrane</keyword>
<evidence type="ECO:0000259" key="10">
    <source>
        <dbReference type="PROSITE" id="PS50928"/>
    </source>
</evidence>
<comment type="subunit">
    <text evidence="2">The complex is composed of two ATP-binding proteins (CysA), two transmembrane proteins (CysT and CysW) and a solute-binding protein (CysP).</text>
</comment>
<comment type="function">
    <text evidence="9">Part of the ABC transporter complex (TC 3.A.1.6.1) involved in sulfate/thiosulfate import.</text>
</comment>
<keyword evidence="6 9" id="KW-0764">Sulfate transport</keyword>
<comment type="similarity">
    <text evidence="9">Belongs to the binding-protein-dependent transport system permease family. CysTW subfamily.</text>
</comment>
<feature type="transmembrane region" description="Helical" evidence="9">
    <location>
        <begin position="21"/>
        <end position="40"/>
    </location>
</feature>
<dbReference type="PANTHER" id="PTHR30406:SF8">
    <property type="entry name" value="SULFATE TRANSPORT SYSTEM PERMEASE PROTEIN CYST"/>
    <property type="match status" value="1"/>
</dbReference>
<dbReference type="InterPro" id="IPR035906">
    <property type="entry name" value="MetI-like_sf"/>
</dbReference>
<evidence type="ECO:0000256" key="9">
    <source>
        <dbReference type="RuleBase" id="RU366001"/>
    </source>
</evidence>
<dbReference type="Gene3D" id="1.10.3720.10">
    <property type="entry name" value="MetI-like"/>
    <property type="match status" value="1"/>
</dbReference>
<dbReference type="Proteomes" id="UP001216907">
    <property type="component" value="Unassembled WGS sequence"/>
</dbReference>
<dbReference type="InterPro" id="IPR000515">
    <property type="entry name" value="MetI-like"/>
</dbReference>
<evidence type="ECO:0000313" key="12">
    <source>
        <dbReference type="Proteomes" id="UP001216907"/>
    </source>
</evidence>
<dbReference type="SUPFAM" id="SSF161098">
    <property type="entry name" value="MetI-like"/>
    <property type="match status" value="1"/>
</dbReference>
<comment type="caution">
    <text evidence="11">The sequence shown here is derived from an EMBL/GenBank/DDBJ whole genome shotgun (WGS) entry which is preliminary data.</text>
</comment>
<dbReference type="Pfam" id="PF00528">
    <property type="entry name" value="BPD_transp_1"/>
    <property type="match status" value="1"/>
</dbReference>
<dbReference type="PROSITE" id="PS50928">
    <property type="entry name" value="ABC_TM1"/>
    <property type="match status" value="1"/>
</dbReference>
<sequence>MAASIARRRPHPGLILRGGSLAYLGVMVVLPMLAMTWQAVQPGPRAFWAAVAEPYAWHALKLTFVTAFIMVLVGAVTGTATAWVLVRYEFPGRNLVNALIDLPFAVPTVVTGVMLVALYGPDSVVGAIMGKAGWKVIYDQPGIILALLFVTYPFVIRSVQPVLLGLDKAEEEAAATLGAGPWTTFLRVTLPTLWPSILTGSALSFSRALGEYGSVVMVAGNQPLLTKTAPIYVFGEIESGNRHGALAVSAVLLGSSLLILIILNALQRRGEIHDAA</sequence>
<accession>A0ABT6FIQ7</accession>
<evidence type="ECO:0000256" key="4">
    <source>
        <dbReference type="ARBA" id="ARBA00022692"/>
    </source>
</evidence>
<dbReference type="NCBIfam" id="TIGR02139">
    <property type="entry name" value="permease_CysT"/>
    <property type="match status" value="1"/>
</dbReference>
<dbReference type="CDD" id="cd06261">
    <property type="entry name" value="TM_PBP2"/>
    <property type="match status" value="1"/>
</dbReference>
<gene>
    <name evidence="11" type="primary">cysT</name>
    <name evidence="11" type="ORF">PZE19_27180</name>
</gene>
<evidence type="ECO:0000256" key="3">
    <source>
        <dbReference type="ARBA" id="ARBA00022448"/>
    </source>
</evidence>
<feature type="transmembrane region" description="Helical" evidence="9">
    <location>
        <begin position="60"/>
        <end position="86"/>
    </location>
</feature>
<protein>
    <recommendedName>
        <fullName evidence="9">Sulfate transport system permease protein CysT</fullName>
    </recommendedName>
</protein>
<dbReference type="EMBL" id="JARRAG010000002">
    <property type="protein sequence ID" value="MDG3007463.1"/>
    <property type="molecule type" value="Genomic_DNA"/>
</dbReference>
<evidence type="ECO:0000256" key="8">
    <source>
        <dbReference type="ARBA" id="ARBA00025323"/>
    </source>
</evidence>
<feature type="domain" description="ABC transmembrane type-1" evidence="10">
    <location>
        <begin position="60"/>
        <end position="264"/>
    </location>
</feature>
<dbReference type="PANTHER" id="PTHR30406">
    <property type="entry name" value="SULFATE TRANSPORT SYSTEM PERMEASE PROTEIN"/>
    <property type="match status" value="1"/>
</dbReference>
<comment type="caution">
    <text evidence="9">Lacks conserved residue(s) required for the propagation of feature annotation.</text>
</comment>
<evidence type="ECO:0000256" key="5">
    <source>
        <dbReference type="ARBA" id="ARBA00022989"/>
    </source>
</evidence>